<dbReference type="Pfam" id="PF04956">
    <property type="entry name" value="TrbC"/>
    <property type="match status" value="1"/>
</dbReference>
<proteinExistence type="predicted"/>
<gene>
    <name evidence="4" type="ORF">SAMN04488125_11843</name>
</gene>
<dbReference type="STRING" id="414703.SAMN04488125_11843"/>
<feature type="signal peptide" evidence="3">
    <location>
        <begin position="1"/>
        <end position="28"/>
    </location>
</feature>
<dbReference type="GO" id="GO:0016020">
    <property type="term" value="C:membrane"/>
    <property type="evidence" value="ECO:0007669"/>
    <property type="project" value="UniProtKB-SubCell"/>
</dbReference>
<keyword evidence="2" id="KW-0472">Membrane</keyword>
<accession>A0A1I4ISP4</accession>
<evidence type="ECO:0000313" key="4">
    <source>
        <dbReference type="EMBL" id="SFL57368.1"/>
    </source>
</evidence>
<evidence type="ECO:0000256" key="3">
    <source>
        <dbReference type="SAM" id="SignalP"/>
    </source>
</evidence>
<keyword evidence="3" id="KW-0732">Signal</keyword>
<keyword evidence="2" id="KW-1133">Transmembrane helix</keyword>
<feature type="transmembrane region" description="Helical" evidence="2">
    <location>
        <begin position="52"/>
        <end position="70"/>
    </location>
</feature>
<sequence length="98" mass="10236">MTHAQRHAAFLVSASVLLAFTMVEPAAAQSLGGVEKVLQNIVDALTGNVAKLLATIAVIVVGMAWMFGYLDLRKAGYVIFGVAILFGASEIVSTITGK</sequence>
<evidence type="ECO:0000256" key="1">
    <source>
        <dbReference type="ARBA" id="ARBA00004141"/>
    </source>
</evidence>
<dbReference type="Proteomes" id="UP000198804">
    <property type="component" value="Unassembled WGS sequence"/>
</dbReference>
<evidence type="ECO:0000256" key="2">
    <source>
        <dbReference type="SAM" id="Phobius"/>
    </source>
</evidence>
<dbReference type="EMBL" id="FOSV01000018">
    <property type="protein sequence ID" value="SFL57368.1"/>
    <property type="molecule type" value="Genomic_DNA"/>
</dbReference>
<name>A0A1I4ISP4_9HYPH</name>
<dbReference type="AlphaFoldDB" id="A0A1I4ISP4"/>
<feature type="chain" id="PRO_5011647491" evidence="3">
    <location>
        <begin position="29"/>
        <end position="98"/>
    </location>
</feature>
<dbReference type="InterPro" id="IPR007039">
    <property type="entry name" value="TrbC/VirB2"/>
</dbReference>
<keyword evidence="5" id="KW-1185">Reference proteome</keyword>
<dbReference type="OrthoDB" id="7211121at2"/>
<feature type="transmembrane region" description="Helical" evidence="2">
    <location>
        <begin position="77"/>
        <end position="96"/>
    </location>
</feature>
<evidence type="ECO:0000313" key="5">
    <source>
        <dbReference type="Proteomes" id="UP000198804"/>
    </source>
</evidence>
<comment type="subcellular location">
    <subcellularLocation>
        <location evidence="1">Membrane</location>
        <topology evidence="1">Multi-pass membrane protein</topology>
    </subcellularLocation>
</comment>
<organism evidence="4 5">
    <name type="scientific">Methylorubrum salsuginis</name>
    <dbReference type="NCBI Taxonomy" id="414703"/>
    <lineage>
        <taxon>Bacteria</taxon>
        <taxon>Pseudomonadati</taxon>
        <taxon>Pseudomonadota</taxon>
        <taxon>Alphaproteobacteria</taxon>
        <taxon>Hyphomicrobiales</taxon>
        <taxon>Methylobacteriaceae</taxon>
        <taxon>Methylorubrum</taxon>
    </lineage>
</organism>
<reference evidence="5" key="1">
    <citation type="submission" date="2016-10" db="EMBL/GenBank/DDBJ databases">
        <authorList>
            <person name="Varghese N."/>
            <person name="Submissions S."/>
        </authorList>
    </citation>
    <scope>NUCLEOTIDE SEQUENCE [LARGE SCALE GENOMIC DNA]</scope>
    <source>
        <strain evidence="5">CGMCC 1.6474</strain>
    </source>
</reference>
<protein>
    <submittedName>
        <fullName evidence="4">Type IV secretion system protein VirB2</fullName>
    </submittedName>
</protein>
<keyword evidence="2" id="KW-0812">Transmembrane</keyword>
<dbReference type="RefSeq" id="WP_063987054.1">
    <property type="nucleotide sequence ID" value="NZ_FOSV01000018.1"/>
</dbReference>